<evidence type="ECO:0000313" key="4">
    <source>
        <dbReference type="Proteomes" id="UP000186919"/>
    </source>
</evidence>
<dbReference type="RefSeq" id="WP_064627941.1">
    <property type="nucleotide sequence ID" value="NZ_LQYE01000001.1"/>
</dbReference>
<gene>
    <name evidence="3" type="ORF">AWB85_05545</name>
</gene>
<dbReference type="InterPro" id="IPR049492">
    <property type="entry name" value="BD-FAE-like_dom"/>
</dbReference>
<protein>
    <recommendedName>
        <fullName evidence="2">BD-FAE-like domain-containing protein</fullName>
    </recommendedName>
</protein>
<dbReference type="InterPro" id="IPR029058">
    <property type="entry name" value="AB_hydrolase_fold"/>
</dbReference>
<organism evidence="3 4">
    <name type="scientific">Mycobacteroides immunogenum</name>
    <dbReference type="NCBI Taxonomy" id="83262"/>
    <lineage>
        <taxon>Bacteria</taxon>
        <taxon>Bacillati</taxon>
        <taxon>Actinomycetota</taxon>
        <taxon>Actinomycetes</taxon>
        <taxon>Mycobacteriales</taxon>
        <taxon>Mycobacteriaceae</taxon>
        <taxon>Mycobacteroides</taxon>
    </lineage>
</organism>
<dbReference type="GO" id="GO:0016787">
    <property type="term" value="F:hydrolase activity"/>
    <property type="evidence" value="ECO:0007669"/>
    <property type="project" value="UniProtKB-KW"/>
</dbReference>
<feature type="domain" description="BD-FAE-like" evidence="2">
    <location>
        <begin position="127"/>
        <end position="347"/>
    </location>
</feature>
<accession>A0A179VFT2</accession>
<dbReference type="PANTHER" id="PTHR48081:SF13">
    <property type="entry name" value="ALPHA_BETA HYDROLASE"/>
    <property type="match status" value="1"/>
</dbReference>
<keyword evidence="1" id="KW-0378">Hydrolase</keyword>
<dbReference type="Pfam" id="PF20434">
    <property type="entry name" value="BD-FAE"/>
    <property type="match status" value="1"/>
</dbReference>
<evidence type="ECO:0000313" key="3">
    <source>
        <dbReference type="EMBL" id="OAT70768.1"/>
    </source>
</evidence>
<dbReference type="Proteomes" id="UP000186919">
    <property type="component" value="Unassembled WGS sequence"/>
</dbReference>
<evidence type="ECO:0000256" key="1">
    <source>
        <dbReference type="ARBA" id="ARBA00022801"/>
    </source>
</evidence>
<dbReference type="SUPFAM" id="SSF53474">
    <property type="entry name" value="alpha/beta-Hydrolases"/>
    <property type="match status" value="1"/>
</dbReference>
<comment type="caution">
    <text evidence="3">The sequence shown here is derived from an EMBL/GenBank/DDBJ whole genome shotgun (WGS) entry which is preliminary data.</text>
</comment>
<sequence length="413" mass="43655">MTRYSTTMWEAKAIDGKADQIIAWLSNSVVPHFVLRDPECRAEVYRSADDRVVLIATGAGWSPEIPDIPDGLSERPTHQWHFEPCGASRTQEWPARAGTHTVPEGITVRDIAYRESADVIDPSGNLLDLYLPGGVDGPVPLVIWTMGSGFTAPSGRDAGEIFAAQLLPHGYAVAAVAVRGSYQAQFPAQKHDTLDAVAFLRRNAAQYSLDPKRFAYIGHSSGGWSAAVAGTEGHGDSAVGAVIVLSAPSDIAAMDRQALPDAAQRIAAGKVEPDVVDVLPAFDGRHEAADSPEGMFLGGSVSSRHDQAVAASPALHVSAEGPPFLIAHGTEDEYVPFAQGATLYRALADAGRDVTFVVLPGGNHVASLPPWPSQIVEKATQTRSAKGRVTATSAVSGDGWSQILNFLDTHLSG</sequence>
<dbReference type="PANTHER" id="PTHR48081">
    <property type="entry name" value="AB HYDROLASE SUPERFAMILY PROTEIN C4A8.06C"/>
    <property type="match status" value="1"/>
</dbReference>
<dbReference type="AlphaFoldDB" id="A0A179VFT2"/>
<dbReference type="Gene3D" id="3.40.50.1820">
    <property type="entry name" value="alpha/beta hydrolase"/>
    <property type="match status" value="1"/>
</dbReference>
<dbReference type="InterPro" id="IPR050300">
    <property type="entry name" value="GDXG_lipolytic_enzyme"/>
</dbReference>
<evidence type="ECO:0000259" key="2">
    <source>
        <dbReference type="Pfam" id="PF20434"/>
    </source>
</evidence>
<reference evidence="3 4" key="1">
    <citation type="submission" date="2016-01" db="EMBL/GenBank/DDBJ databases">
        <title>Mycobacterium immunogenum strain CD11_6 genome sequencing and assembly.</title>
        <authorList>
            <person name="Kaur G."/>
            <person name="Nair G.R."/>
            <person name="Mayilraj S."/>
        </authorList>
    </citation>
    <scope>NUCLEOTIDE SEQUENCE [LARGE SCALE GENOMIC DNA]</scope>
    <source>
        <strain evidence="3 4">CD11-6</strain>
    </source>
</reference>
<dbReference type="EMBL" id="LQYE01000001">
    <property type="protein sequence ID" value="OAT70768.1"/>
    <property type="molecule type" value="Genomic_DNA"/>
</dbReference>
<name>A0A179VFT2_9MYCO</name>
<proteinExistence type="predicted"/>